<dbReference type="Proteomes" id="UP001173802">
    <property type="component" value="Unassembled WGS sequence"/>
</dbReference>
<reference evidence="1 2" key="1">
    <citation type="journal article" date="2023" name="Microorganisms">
        <title>Isolation and Genomic Characteristics of Cat-Borne Campylobacter felis sp. nov. and Sheep-Borne Campylobacter ovis sp. nov.</title>
        <authorList>
            <person name="Wang H."/>
            <person name="Li Y."/>
            <person name="Gu Y."/>
            <person name="Zhou G."/>
            <person name="Chen X."/>
            <person name="Zhang X."/>
            <person name="Shao Z."/>
            <person name="Zhang J."/>
            <person name="Zhang M."/>
        </authorList>
    </citation>
    <scope>NUCLEOTIDE SEQUENCE [LARGE SCALE GENOMIC DNA]</scope>
    <source>
        <strain evidence="1 2">XJK30-2</strain>
    </source>
</reference>
<dbReference type="EMBL" id="JANURN010000008">
    <property type="protein sequence ID" value="MDL0082737.1"/>
    <property type="molecule type" value="Genomic_DNA"/>
</dbReference>
<name>A0ACC6FUA8_9HELI</name>
<proteinExistence type="predicted"/>
<protein>
    <submittedName>
        <fullName evidence="1">Uncharacterized protein</fullName>
    </submittedName>
</protein>
<organism evidence="1 2">
    <name type="scientific">Helicobacter zhangjianzhongii</name>
    <dbReference type="NCBI Taxonomy" id="2974574"/>
    <lineage>
        <taxon>Bacteria</taxon>
        <taxon>Pseudomonadati</taxon>
        <taxon>Campylobacterota</taxon>
        <taxon>Epsilonproteobacteria</taxon>
        <taxon>Campylobacterales</taxon>
        <taxon>Helicobacteraceae</taxon>
        <taxon>Helicobacter</taxon>
    </lineage>
</organism>
<gene>
    <name evidence="1" type="ORF">NYG90_08665</name>
</gene>
<evidence type="ECO:0000313" key="2">
    <source>
        <dbReference type="Proteomes" id="UP001173802"/>
    </source>
</evidence>
<evidence type="ECO:0000313" key="1">
    <source>
        <dbReference type="EMBL" id="MDL0082737.1"/>
    </source>
</evidence>
<comment type="caution">
    <text evidence="1">The sequence shown here is derived from an EMBL/GenBank/DDBJ whole genome shotgun (WGS) entry which is preliminary data.</text>
</comment>
<accession>A0ACC6FUA8</accession>
<sequence>MMKKSVCLESSFAKRDSACGLESRISSARSLDRPLVLSHSLALKNHDSSSTILESQSKNLRVLGEENKQMKNPPHP</sequence>
<keyword evidence="2" id="KW-1185">Reference proteome</keyword>